<protein>
    <submittedName>
        <fullName evidence="3">DUF2243 domain-containing protein</fullName>
    </submittedName>
</protein>
<dbReference type="EMBL" id="CP029353">
    <property type="protein sequence ID" value="AWK87337.1"/>
    <property type="molecule type" value="Genomic_DNA"/>
</dbReference>
<evidence type="ECO:0000256" key="1">
    <source>
        <dbReference type="SAM" id="MobiDB-lite"/>
    </source>
</evidence>
<reference evidence="4" key="1">
    <citation type="submission" date="2018-05" db="EMBL/GenBank/DDBJ databases">
        <title>Azospirillum thermophila sp. nov., a novel isolated from hot spring.</title>
        <authorList>
            <person name="Zhao Z."/>
        </authorList>
    </citation>
    <scope>NUCLEOTIDE SEQUENCE [LARGE SCALE GENOMIC DNA]</scope>
    <source>
        <strain evidence="4">CFH 70021</strain>
    </source>
</reference>
<feature type="compositionally biased region" description="Low complexity" evidence="1">
    <location>
        <begin position="1"/>
        <end position="19"/>
    </location>
</feature>
<feature type="transmembrane region" description="Helical" evidence="2">
    <location>
        <begin position="185"/>
        <end position="205"/>
    </location>
</feature>
<keyword evidence="2" id="KW-0472">Membrane</keyword>
<dbReference type="InterPro" id="IPR018719">
    <property type="entry name" value="DUF2243_membrane"/>
</dbReference>
<keyword evidence="2" id="KW-1133">Transmembrane helix</keyword>
<sequence>MAPFSASLSASPAGSSLSGVRRPGWAGGWLGFALGGFFDGILLHQILQWHHLLSALEGPRFADLRVQVLADGLFHALMYVIALAGLWLLWRSRATLAAQGAGRAVTAGALLGFGLWHVVDAVLSHWLLGIHRVRMDSEVPLLWDLLWVAVFGVGAMALGLWVGRRGGSGGGSGNGSGGDAGRRRGAVAATLLALLVLAAGPLAALPPPGATGALVLFRPGLSDGEILGAVAALDGRVLWADSSRSVWAIDLAEPRRADALYRSGALFVSSGLLPGGCLAWVRGPAPQRRG</sequence>
<feature type="transmembrane region" description="Helical" evidence="2">
    <location>
        <begin position="25"/>
        <end position="47"/>
    </location>
</feature>
<evidence type="ECO:0000313" key="3">
    <source>
        <dbReference type="EMBL" id="AWK87337.1"/>
    </source>
</evidence>
<feature type="region of interest" description="Disordered" evidence="1">
    <location>
        <begin position="1"/>
        <end position="20"/>
    </location>
</feature>
<evidence type="ECO:0000256" key="2">
    <source>
        <dbReference type="SAM" id="Phobius"/>
    </source>
</evidence>
<feature type="transmembrane region" description="Helical" evidence="2">
    <location>
        <begin position="260"/>
        <end position="281"/>
    </location>
</feature>
<gene>
    <name evidence="3" type="ORF">DEW08_14905</name>
</gene>
<dbReference type="KEGG" id="azz:DEW08_14905"/>
<keyword evidence="2" id="KW-0812">Transmembrane</keyword>
<feature type="transmembrane region" description="Helical" evidence="2">
    <location>
        <begin position="145"/>
        <end position="164"/>
    </location>
</feature>
<accession>A0A2S2CSS3</accession>
<organism evidence="3 4">
    <name type="scientific">Azospirillum thermophilum</name>
    <dbReference type="NCBI Taxonomy" id="2202148"/>
    <lineage>
        <taxon>Bacteria</taxon>
        <taxon>Pseudomonadati</taxon>
        <taxon>Pseudomonadota</taxon>
        <taxon>Alphaproteobacteria</taxon>
        <taxon>Rhodospirillales</taxon>
        <taxon>Azospirillaceae</taxon>
        <taxon>Azospirillum</taxon>
    </lineage>
</organism>
<proteinExistence type="predicted"/>
<feature type="transmembrane region" description="Helical" evidence="2">
    <location>
        <begin position="67"/>
        <end position="89"/>
    </location>
</feature>
<dbReference type="RefSeq" id="WP_109328366.1">
    <property type="nucleotide sequence ID" value="NZ_CP029353.1"/>
</dbReference>
<dbReference type="OrthoDB" id="5190099at2"/>
<name>A0A2S2CSS3_9PROT</name>
<dbReference type="AlphaFoldDB" id="A0A2S2CSS3"/>
<evidence type="ECO:0000313" key="4">
    <source>
        <dbReference type="Proteomes" id="UP000245629"/>
    </source>
</evidence>
<keyword evidence="4" id="KW-1185">Reference proteome</keyword>
<dbReference type="Proteomes" id="UP000245629">
    <property type="component" value="Chromosome 2"/>
</dbReference>
<dbReference type="Pfam" id="PF10002">
    <property type="entry name" value="DUF2243"/>
    <property type="match status" value="1"/>
</dbReference>